<dbReference type="AlphaFoldDB" id="A0A3R7JR95"/>
<evidence type="ECO:0000313" key="5">
    <source>
        <dbReference type="Proteomes" id="UP000284657"/>
    </source>
</evidence>
<reference evidence="4 5" key="1">
    <citation type="submission" date="2018-07" db="EMBL/GenBank/DDBJ databases">
        <title>Genome sequencing of oomycete isolates from Chile give support for New Zealand origin for Phytophthora kernoviae and make available the first Nothophytophthora sp. genome.</title>
        <authorList>
            <person name="Studholme D.J."/>
            <person name="Sanfuentes E."/>
            <person name="Panda P."/>
            <person name="Hill R."/>
            <person name="Sambles C."/>
            <person name="Grant M."/>
            <person name="Williams N.M."/>
            <person name="Mcdougal R.L."/>
        </authorList>
    </citation>
    <scope>NUCLEOTIDE SEQUENCE [LARGE SCALE GENOMIC DNA]</scope>
    <source>
        <strain evidence="4">Chile7</strain>
    </source>
</reference>
<keyword evidence="1 2" id="KW-0732">Signal</keyword>
<dbReference type="Pfam" id="PF00734">
    <property type="entry name" value="CBM_1"/>
    <property type="match status" value="1"/>
</dbReference>
<accession>A0A3R7JR95</accession>
<feature type="chain" id="PRO_5018667183" description="CBM1 domain-containing protein" evidence="2">
    <location>
        <begin position="24"/>
        <end position="373"/>
    </location>
</feature>
<name>A0A3R7JR95_9STRA</name>
<dbReference type="GO" id="GO:0005576">
    <property type="term" value="C:extracellular region"/>
    <property type="evidence" value="ECO:0007669"/>
    <property type="project" value="InterPro"/>
</dbReference>
<evidence type="ECO:0000313" key="4">
    <source>
        <dbReference type="EMBL" id="RLN63160.1"/>
    </source>
</evidence>
<sequence length="373" mass="37883">MFSKTICALCVMAVAFSSFVVDASSEATQTFGLIHKNAGGYGYGHSHGGVGGVGVGVGMGVNAGGYGGLRGGAGLNAGAGLKAGAGLSGDGYGKLGGGGAGTGLNAGVGLHAGAGVNGGGYGTANGGAGAGLNTGAGLNAGADLNAGAGLNTGAGLDGGANGGAGVGVTTITVAALAATTAIEGRPHHLRVHILMEKANLYEQCEWENKAVKCNTGMFCVQREKHFGWCLKQSPGEGDQCGGKQTNGPWAVACNNSNLKCVLVSNQYSQCQKKTNREKIKMPEEDKHKAKEGHEEKVALYGRCKYEDGSKSCADGLQCVEDSEWSGNCLKKEADLYEQCGGKEWRGPWKATCTKGAHCKMADEWYSRCMPGEA</sequence>
<proteinExistence type="predicted"/>
<dbReference type="GO" id="GO:0030248">
    <property type="term" value="F:cellulose binding"/>
    <property type="evidence" value="ECO:0007669"/>
    <property type="project" value="InterPro"/>
</dbReference>
<dbReference type="EMBL" id="MBAD02000763">
    <property type="protein sequence ID" value="RLN63160.1"/>
    <property type="molecule type" value="Genomic_DNA"/>
</dbReference>
<dbReference type="GO" id="GO:0005975">
    <property type="term" value="P:carbohydrate metabolic process"/>
    <property type="evidence" value="ECO:0007669"/>
    <property type="project" value="InterPro"/>
</dbReference>
<dbReference type="SMART" id="SM00236">
    <property type="entry name" value="fCBD"/>
    <property type="match status" value="3"/>
</dbReference>
<feature type="domain" description="CBM1" evidence="3">
    <location>
        <begin position="331"/>
        <end position="369"/>
    </location>
</feature>
<organism evidence="4 5">
    <name type="scientific">Phytophthora kernoviae</name>
    <dbReference type="NCBI Taxonomy" id="325452"/>
    <lineage>
        <taxon>Eukaryota</taxon>
        <taxon>Sar</taxon>
        <taxon>Stramenopiles</taxon>
        <taxon>Oomycota</taxon>
        <taxon>Peronosporomycetes</taxon>
        <taxon>Peronosporales</taxon>
        <taxon>Peronosporaceae</taxon>
        <taxon>Phytophthora</taxon>
    </lineage>
</organism>
<feature type="signal peptide" evidence="2">
    <location>
        <begin position="1"/>
        <end position="23"/>
    </location>
</feature>
<dbReference type="InterPro" id="IPR035971">
    <property type="entry name" value="CBD_sf"/>
</dbReference>
<dbReference type="SUPFAM" id="SSF57180">
    <property type="entry name" value="Cellulose-binding domain"/>
    <property type="match status" value="1"/>
</dbReference>
<protein>
    <recommendedName>
        <fullName evidence="3">CBM1 domain-containing protein</fullName>
    </recommendedName>
</protein>
<dbReference type="InterPro" id="IPR000254">
    <property type="entry name" value="CBD"/>
</dbReference>
<evidence type="ECO:0000259" key="3">
    <source>
        <dbReference type="PROSITE" id="PS51164"/>
    </source>
</evidence>
<evidence type="ECO:0000256" key="2">
    <source>
        <dbReference type="SAM" id="SignalP"/>
    </source>
</evidence>
<comment type="caution">
    <text evidence="4">The sequence shown here is derived from an EMBL/GenBank/DDBJ whole genome shotgun (WGS) entry which is preliminary data.</text>
</comment>
<evidence type="ECO:0000256" key="1">
    <source>
        <dbReference type="ARBA" id="ARBA00022729"/>
    </source>
</evidence>
<dbReference type="PROSITE" id="PS51164">
    <property type="entry name" value="CBM1_2"/>
    <property type="match status" value="1"/>
</dbReference>
<gene>
    <name evidence="4" type="ORF">BBJ29_010117</name>
</gene>
<dbReference type="Proteomes" id="UP000284657">
    <property type="component" value="Unassembled WGS sequence"/>
</dbReference>